<gene>
    <name evidence="2" type="ORF">GCM10010970_20850</name>
</gene>
<organism evidence="2 3">
    <name type="scientific">Silvimonas iriomotensis</name>
    <dbReference type="NCBI Taxonomy" id="449662"/>
    <lineage>
        <taxon>Bacteria</taxon>
        <taxon>Pseudomonadati</taxon>
        <taxon>Pseudomonadota</taxon>
        <taxon>Betaproteobacteria</taxon>
        <taxon>Neisseriales</taxon>
        <taxon>Chitinibacteraceae</taxon>
        <taxon>Silvimonas</taxon>
    </lineage>
</organism>
<keyword evidence="3" id="KW-1185">Reference proteome</keyword>
<proteinExistence type="predicted"/>
<dbReference type="EMBL" id="BMLX01000002">
    <property type="protein sequence ID" value="GGP21513.1"/>
    <property type="molecule type" value="Genomic_DNA"/>
</dbReference>
<evidence type="ECO:0000259" key="1">
    <source>
        <dbReference type="Pfam" id="PF16747"/>
    </source>
</evidence>
<evidence type="ECO:0000313" key="3">
    <source>
        <dbReference type="Proteomes" id="UP000637267"/>
    </source>
</evidence>
<accession>A0ABQ2P9D2</accession>
<protein>
    <recommendedName>
        <fullName evidence="1">Surface-adhesin protein E-like domain-containing protein</fullName>
    </recommendedName>
</protein>
<dbReference type="Proteomes" id="UP000637267">
    <property type="component" value="Unassembled WGS sequence"/>
</dbReference>
<name>A0ABQ2P9D2_9NEIS</name>
<feature type="domain" description="Surface-adhesin protein E-like" evidence="1">
    <location>
        <begin position="15"/>
        <end position="106"/>
    </location>
</feature>
<comment type="caution">
    <text evidence="2">The sequence shown here is derived from an EMBL/GenBank/DDBJ whole genome shotgun (WGS) entry which is preliminary data.</text>
</comment>
<dbReference type="Pfam" id="PF16747">
    <property type="entry name" value="Adhesin_E"/>
    <property type="match status" value="1"/>
</dbReference>
<reference evidence="3" key="1">
    <citation type="journal article" date="2019" name="Int. J. Syst. Evol. Microbiol.">
        <title>The Global Catalogue of Microorganisms (GCM) 10K type strain sequencing project: providing services to taxonomists for standard genome sequencing and annotation.</title>
        <authorList>
            <consortium name="The Broad Institute Genomics Platform"/>
            <consortium name="The Broad Institute Genome Sequencing Center for Infectious Disease"/>
            <person name="Wu L."/>
            <person name="Ma J."/>
        </authorList>
    </citation>
    <scope>NUCLEOTIDE SEQUENCE [LARGE SCALE GENOMIC DNA]</scope>
    <source>
        <strain evidence="3">CGMCC 1.8859</strain>
    </source>
</reference>
<sequence length="124" mass="13468">MLPLLLAASLFSLDGTNQIDLDTIQRTGNVITVRMVTSGIKSDKDPRIANVLSDIELDCAAHKARIYATYFFDDKFKLLSKNPPHDSTAAPYSDDSVFALIEDRVCDSRKPAPQASAVAPAATK</sequence>
<dbReference type="InterPro" id="IPR031939">
    <property type="entry name" value="Adhesin_E-like"/>
</dbReference>
<dbReference type="RefSeq" id="WP_188704267.1">
    <property type="nucleotide sequence ID" value="NZ_BMLX01000002.1"/>
</dbReference>
<evidence type="ECO:0000313" key="2">
    <source>
        <dbReference type="EMBL" id="GGP21513.1"/>
    </source>
</evidence>